<keyword evidence="2" id="KW-0285">Flavoprotein</keyword>
<sequence>MRSITIIGSGLAGALLSLYLARRGYEIDLFESRADLRVSKIERGRSINLALSCRGITGLAGVNLMSEVEKLMVPMRARAIHEQNGAIKYQPFGRDNTEYINAIQRSGLNELLLNRAEQTSGIHLHFDMKLVNLDLYNKIAYFELPDKSLLSKPYDILIGADGAASQVREVLEQEQLIVASREFLPHGYKELSISKEHSRHFMPEHLHLWPRDSFMLLGNPNRDDSITGTLFLANKGKNSFAQLNNERAINSFFREAFPDAYEVMPDLINEFTHNPTGNLSTIKCAPWYFKDHCLLIGDAAHGIVPFFGQGMNSAFEDCRILSALLEQYDDDWQQVMPAFFNSRKVNTDAVAEMSMANYHEIQTDIRDAKFNLKKQTEQELMHRYPQRYVSKHVLVMFTNTPYAEAKAHGALQNELLDEICLKARCIEEIDWSEVEKLMEKYDKKLANLSFVEKIH</sequence>
<gene>
    <name evidence="10" type="primary">kmo</name>
    <name evidence="10" type="ORF">NCTC13292_01861</name>
</gene>
<keyword evidence="6 10" id="KW-0560">Oxidoreductase</keyword>
<dbReference type="FunFam" id="3.50.50.60:FF:000185">
    <property type="entry name" value="Kynurenine 3-monooxygenase"/>
    <property type="match status" value="1"/>
</dbReference>
<dbReference type="AlphaFoldDB" id="A0A378JE80"/>
<dbReference type="InterPro" id="IPR002938">
    <property type="entry name" value="FAD-bd"/>
</dbReference>
<dbReference type="GO" id="GO:0019363">
    <property type="term" value="P:pyridine nucleotide biosynthetic process"/>
    <property type="evidence" value="ECO:0007669"/>
    <property type="project" value="UniProtKB-KW"/>
</dbReference>
<evidence type="ECO:0000256" key="3">
    <source>
        <dbReference type="ARBA" id="ARBA00022642"/>
    </source>
</evidence>
<organism evidence="10 11">
    <name type="scientific">Legionella donaldsonii</name>
    <dbReference type="NCBI Taxonomy" id="45060"/>
    <lineage>
        <taxon>Bacteria</taxon>
        <taxon>Pseudomonadati</taxon>
        <taxon>Pseudomonadota</taxon>
        <taxon>Gammaproteobacteria</taxon>
        <taxon>Legionellales</taxon>
        <taxon>Legionellaceae</taxon>
        <taxon>Legionella</taxon>
    </lineage>
</organism>
<evidence type="ECO:0000256" key="7">
    <source>
        <dbReference type="ARBA" id="ARBA00023033"/>
    </source>
</evidence>
<evidence type="ECO:0000256" key="2">
    <source>
        <dbReference type="ARBA" id="ARBA00022630"/>
    </source>
</evidence>
<dbReference type="InterPro" id="IPR036188">
    <property type="entry name" value="FAD/NAD-bd_sf"/>
</dbReference>
<name>A0A378JE80_9GAMM</name>
<feature type="domain" description="FAD-binding" evidence="9">
    <location>
        <begin position="4"/>
        <end position="324"/>
    </location>
</feature>
<keyword evidence="4" id="KW-0274">FAD</keyword>
<dbReference type="Proteomes" id="UP000254677">
    <property type="component" value="Unassembled WGS sequence"/>
</dbReference>
<evidence type="ECO:0000256" key="4">
    <source>
        <dbReference type="ARBA" id="ARBA00022827"/>
    </source>
</evidence>
<dbReference type="GO" id="GO:0071949">
    <property type="term" value="F:FAD binding"/>
    <property type="evidence" value="ECO:0007669"/>
    <property type="project" value="InterPro"/>
</dbReference>
<proteinExistence type="predicted"/>
<accession>A0A378JE80</accession>
<reference evidence="10 11" key="1">
    <citation type="submission" date="2018-06" db="EMBL/GenBank/DDBJ databases">
        <authorList>
            <consortium name="Pathogen Informatics"/>
            <person name="Doyle S."/>
        </authorList>
    </citation>
    <scope>NUCLEOTIDE SEQUENCE [LARGE SCALE GENOMIC DNA]</scope>
    <source>
        <strain evidence="10 11">NCTC13292</strain>
    </source>
</reference>
<comment type="cofactor">
    <cofactor evidence="1">
        <name>FAD</name>
        <dbReference type="ChEBI" id="CHEBI:57692"/>
    </cofactor>
</comment>
<protein>
    <submittedName>
        <fullName evidence="10">Kynurenine 3-monooxygenase</fullName>
        <ecNumber evidence="10">1.14.13.9</ecNumber>
    </submittedName>
</protein>
<keyword evidence="3" id="KW-0662">Pyridine nucleotide biosynthesis</keyword>
<dbReference type="OrthoDB" id="9782160at2"/>
<dbReference type="Pfam" id="PF01494">
    <property type="entry name" value="FAD_binding_3"/>
    <property type="match status" value="1"/>
</dbReference>
<evidence type="ECO:0000256" key="8">
    <source>
        <dbReference type="ARBA" id="ARBA00047818"/>
    </source>
</evidence>
<evidence type="ECO:0000313" key="10">
    <source>
        <dbReference type="EMBL" id="STX42930.1"/>
    </source>
</evidence>
<dbReference type="GO" id="GO:0070189">
    <property type="term" value="P:kynurenine metabolic process"/>
    <property type="evidence" value="ECO:0007669"/>
    <property type="project" value="TreeGrafter"/>
</dbReference>
<keyword evidence="11" id="KW-1185">Reference proteome</keyword>
<dbReference type="Gene3D" id="3.50.50.60">
    <property type="entry name" value="FAD/NAD(P)-binding domain"/>
    <property type="match status" value="1"/>
</dbReference>
<dbReference type="RefSeq" id="WP_115221527.1">
    <property type="nucleotide sequence ID" value="NZ_CAXYJE010000003.1"/>
</dbReference>
<comment type="catalytic activity">
    <reaction evidence="8">
        <text>L-kynurenine + NADPH + O2 + H(+) = 3-hydroxy-L-kynurenine + NADP(+) + H2O</text>
        <dbReference type="Rhea" id="RHEA:20545"/>
        <dbReference type="ChEBI" id="CHEBI:15377"/>
        <dbReference type="ChEBI" id="CHEBI:15378"/>
        <dbReference type="ChEBI" id="CHEBI:15379"/>
        <dbReference type="ChEBI" id="CHEBI:57783"/>
        <dbReference type="ChEBI" id="CHEBI:57959"/>
        <dbReference type="ChEBI" id="CHEBI:58125"/>
        <dbReference type="ChEBI" id="CHEBI:58349"/>
        <dbReference type="EC" id="1.14.13.9"/>
    </reaction>
</comment>
<dbReference type="EMBL" id="UGOA01000001">
    <property type="protein sequence ID" value="STX42930.1"/>
    <property type="molecule type" value="Genomic_DNA"/>
</dbReference>
<evidence type="ECO:0000313" key="11">
    <source>
        <dbReference type="Proteomes" id="UP000254677"/>
    </source>
</evidence>
<dbReference type="SUPFAM" id="SSF51905">
    <property type="entry name" value="FAD/NAD(P)-binding domain"/>
    <property type="match status" value="1"/>
</dbReference>
<evidence type="ECO:0000256" key="6">
    <source>
        <dbReference type="ARBA" id="ARBA00023002"/>
    </source>
</evidence>
<dbReference type="PANTHER" id="PTHR46028">
    <property type="entry name" value="KYNURENINE 3-MONOOXYGENASE"/>
    <property type="match status" value="1"/>
</dbReference>
<evidence type="ECO:0000259" key="9">
    <source>
        <dbReference type="Pfam" id="PF01494"/>
    </source>
</evidence>
<evidence type="ECO:0000256" key="5">
    <source>
        <dbReference type="ARBA" id="ARBA00022857"/>
    </source>
</evidence>
<dbReference type="EC" id="1.14.13.9" evidence="10"/>
<keyword evidence="5" id="KW-0521">NADP</keyword>
<dbReference type="PANTHER" id="PTHR46028:SF2">
    <property type="entry name" value="KYNURENINE 3-MONOOXYGENASE"/>
    <property type="match status" value="1"/>
</dbReference>
<keyword evidence="7 10" id="KW-0503">Monooxygenase</keyword>
<evidence type="ECO:0000256" key="1">
    <source>
        <dbReference type="ARBA" id="ARBA00001974"/>
    </source>
</evidence>
<dbReference type="GO" id="GO:0004502">
    <property type="term" value="F:kynurenine 3-monooxygenase activity"/>
    <property type="evidence" value="ECO:0007669"/>
    <property type="project" value="UniProtKB-EC"/>
</dbReference>
<dbReference type="PRINTS" id="PR00420">
    <property type="entry name" value="RNGMNOXGNASE"/>
</dbReference>